<dbReference type="RefSeq" id="XP_001796094.1">
    <property type="nucleotide sequence ID" value="XM_001796042.1"/>
</dbReference>
<feature type="region of interest" description="Disordered" evidence="1">
    <location>
        <begin position="97"/>
        <end position="124"/>
    </location>
</feature>
<proteinExistence type="predicted"/>
<evidence type="ECO:0000313" key="3">
    <source>
        <dbReference type="EMBL" id="QRC96056.1"/>
    </source>
</evidence>
<dbReference type="KEGG" id="pno:SNOG_05697"/>
<evidence type="ECO:0000256" key="1">
    <source>
        <dbReference type="SAM" id="MobiDB-lite"/>
    </source>
</evidence>
<dbReference type="EMBL" id="CP069028">
    <property type="protein sequence ID" value="QRC96056.1"/>
    <property type="molecule type" value="Genomic_DNA"/>
</dbReference>
<feature type="chain" id="PRO_5034449264" evidence="2">
    <location>
        <begin position="17"/>
        <end position="191"/>
    </location>
</feature>
<gene>
    <name evidence="3" type="ORF">JI435_056970</name>
</gene>
<dbReference type="VEuPathDB" id="FungiDB:JI435_056970"/>
<sequence length="191" mass="19939">MYTTLILSTLSALTIASPLVKRQASEPDSASSWTAAPGFKTTCDTSSDKVINLSAGAELDTLINDACAAMMPPCAYQDRLPAGTACILPTTWPLSGPVESKQSAKTKSAQGSEESESKVKFSVTPAQQPEGSAGVFWSKEECYGYFAQVLEKQESEGGCHSDKGLGLGKITAGGDTSLKDTVFEVSIAAAE</sequence>
<feature type="compositionally biased region" description="Polar residues" evidence="1">
    <location>
        <begin position="100"/>
        <end position="111"/>
    </location>
</feature>
<dbReference type="OrthoDB" id="3753180at2759"/>
<dbReference type="AlphaFoldDB" id="A0A7U2EZP9"/>
<keyword evidence="4" id="KW-1185">Reference proteome</keyword>
<dbReference type="OMA" id="CYGYFHQ"/>
<feature type="signal peptide" evidence="2">
    <location>
        <begin position="1"/>
        <end position="16"/>
    </location>
</feature>
<accession>A0A7U2EZP9</accession>
<reference evidence="4" key="1">
    <citation type="journal article" date="2021" name="BMC Genomics">
        <title>Chromosome-level genome assembly and manually-curated proteome of model necrotroph Parastagonospora nodorum Sn15 reveals a genome-wide trove of candidate effector homologs, and redundancy of virulence-related functions within an accessory chromosome.</title>
        <authorList>
            <person name="Bertazzoni S."/>
            <person name="Jones D.A.B."/>
            <person name="Phan H.T."/>
            <person name="Tan K.-C."/>
            <person name="Hane J.K."/>
        </authorList>
    </citation>
    <scope>NUCLEOTIDE SEQUENCE [LARGE SCALE GENOMIC DNA]</scope>
    <source>
        <strain evidence="4">SN15 / ATCC MYA-4574 / FGSC 10173)</strain>
    </source>
</reference>
<name>A0A7U2EZP9_PHANO</name>
<evidence type="ECO:0000256" key="2">
    <source>
        <dbReference type="SAM" id="SignalP"/>
    </source>
</evidence>
<dbReference type="Proteomes" id="UP000663193">
    <property type="component" value="Chromosome 6"/>
</dbReference>
<evidence type="ECO:0000313" key="4">
    <source>
        <dbReference type="Proteomes" id="UP000663193"/>
    </source>
</evidence>
<protein>
    <submittedName>
        <fullName evidence="3">Uncharacterized protein</fullName>
    </submittedName>
</protein>
<organism evidence="3 4">
    <name type="scientific">Phaeosphaeria nodorum (strain SN15 / ATCC MYA-4574 / FGSC 10173)</name>
    <name type="common">Glume blotch fungus</name>
    <name type="synonym">Parastagonospora nodorum</name>
    <dbReference type="NCBI Taxonomy" id="321614"/>
    <lineage>
        <taxon>Eukaryota</taxon>
        <taxon>Fungi</taxon>
        <taxon>Dikarya</taxon>
        <taxon>Ascomycota</taxon>
        <taxon>Pezizomycotina</taxon>
        <taxon>Dothideomycetes</taxon>
        <taxon>Pleosporomycetidae</taxon>
        <taxon>Pleosporales</taxon>
        <taxon>Pleosporineae</taxon>
        <taxon>Phaeosphaeriaceae</taxon>
        <taxon>Parastagonospora</taxon>
    </lineage>
</organism>
<keyword evidence="2" id="KW-0732">Signal</keyword>